<dbReference type="AlphaFoldDB" id="A0A369UWA6"/>
<name>A0A369UWA6_9ACTN</name>
<dbReference type="OrthoDB" id="3405904at2"/>
<gene>
    <name evidence="2" type="ORF">DVZ84_31455</name>
</gene>
<dbReference type="Proteomes" id="UP000253742">
    <property type="component" value="Unassembled WGS sequence"/>
</dbReference>
<protein>
    <submittedName>
        <fullName evidence="2">Uncharacterized protein</fullName>
    </submittedName>
</protein>
<organism evidence="2 3">
    <name type="scientific">Streptomyces parvulus</name>
    <dbReference type="NCBI Taxonomy" id="146923"/>
    <lineage>
        <taxon>Bacteria</taxon>
        <taxon>Bacillati</taxon>
        <taxon>Actinomycetota</taxon>
        <taxon>Actinomycetes</taxon>
        <taxon>Kitasatosporales</taxon>
        <taxon>Streptomycetaceae</taxon>
        <taxon>Streptomyces</taxon>
    </lineage>
</organism>
<feature type="region of interest" description="Disordered" evidence="1">
    <location>
        <begin position="1"/>
        <end position="20"/>
    </location>
</feature>
<sequence>MTTRPAQPAARRPFTEKDCGDVPPPGALLVWRDGRHYLHDDSAPCVLCTKPAHLRSHAGEAVHKICAETWLTAHPAEALRGRFVSDS</sequence>
<proteinExistence type="predicted"/>
<dbReference type="RefSeq" id="WP_114532195.1">
    <property type="nucleotide sequence ID" value="NZ_QQBH01000030.1"/>
</dbReference>
<evidence type="ECO:0000256" key="1">
    <source>
        <dbReference type="SAM" id="MobiDB-lite"/>
    </source>
</evidence>
<accession>A0A369UWA6</accession>
<evidence type="ECO:0000313" key="3">
    <source>
        <dbReference type="Proteomes" id="UP000253742"/>
    </source>
</evidence>
<reference evidence="2 3" key="1">
    <citation type="submission" date="2018-07" db="EMBL/GenBank/DDBJ databases">
        <title>Genome guided investigation of antibiotics producing actinomycetales strain isolated from a Macau mangrove ecosystem.</title>
        <authorList>
            <person name="Hu D."/>
        </authorList>
    </citation>
    <scope>NUCLEOTIDE SEQUENCE [LARGE SCALE GENOMIC DNA]</scope>
    <source>
        <strain evidence="2 3">2297</strain>
    </source>
</reference>
<comment type="caution">
    <text evidence="2">The sequence shown here is derived from an EMBL/GenBank/DDBJ whole genome shotgun (WGS) entry which is preliminary data.</text>
</comment>
<dbReference type="EMBL" id="QQBH01000030">
    <property type="protein sequence ID" value="RDD85062.1"/>
    <property type="molecule type" value="Genomic_DNA"/>
</dbReference>
<evidence type="ECO:0000313" key="2">
    <source>
        <dbReference type="EMBL" id="RDD85062.1"/>
    </source>
</evidence>